<dbReference type="AlphaFoldDB" id="A0A285GPP9"/>
<accession>A0A285GPP9</accession>
<dbReference type="PROSITE" id="PS51257">
    <property type="entry name" value="PROKAR_LIPOPROTEIN"/>
    <property type="match status" value="1"/>
</dbReference>
<keyword evidence="2" id="KW-1185">Reference proteome</keyword>
<evidence type="ECO:0000313" key="1">
    <source>
        <dbReference type="EMBL" id="SNY25517.1"/>
    </source>
</evidence>
<evidence type="ECO:0000313" key="2">
    <source>
        <dbReference type="Proteomes" id="UP000219612"/>
    </source>
</evidence>
<dbReference type="EMBL" id="OBDY01000002">
    <property type="protein sequence ID" value="SNY25517.1"/>
    <property type="molecule type" value="Genomic_DNA"/>
</dbReference>
<name>A0A285GPP9_9ACTN</name>
<evidence type="ECO:0008006" key="3">
    <source>
        <dbReference type="Google" id="ProtNLM"/>
    </source>
</evidence>
<proteinExistence type="predicted"/>
<protein>
    <recommendedName>
        <fullName evidence="3">Lipoprotein</fullName>
    </recommendedName>
</protein>
<reference evidence="1 2" key="1">
    <citation type="submission" date="2017-09" db="EMBL/GenBank/DDBJ databases">
        <authorList>
            <person name="Ehlers B."/>
            <person name="Leendertz F.H."/>
        </authorList>
    </citation>
    <scope>NUCLEOTIDE SEQUENCE [LARGE SCALE GENOMIC DNA]</scope>
    <source>
        <strain evidence="1 2">CGMCC 4.6857</strain>
    </source>
</reference>
<organism evidence="1 2">
    <name type="scientific">Paractinoplanes atraurantiacus</name>
    <dbReference type="NCBI Taxonomy" id="1036182"/>
    <lineage>
        <taxon>Bacteria</taxon>
        <taxon>Bacillati</taxon>
        <taxon>Actinomycetota</taxon>
        <taxon>Actinomycetes</taxon>
        <taxon>Micromonosporales</taxon>
        <taxon>Micromonosporaceae</taxon>
        <taxon>Paractinoplanes</taxon>
    </lineage>
</organism>
<dbReference type="OrthoDB" id="3403101at2"/>
<sequence>MSRHVNVAVATVVAGCLLGAGGCEADRAGPAPVPSATGYLGDASFIGRTVTISGWVVQVITETSFVVDTRQNGAEPLLVLCAPSRDVEKGSLVIVSGNVQRFYYSAYADEYALAPDADVYSRFAADPFLVTRRAMALQ</sequence>
<dbReference type="RefSeq" id="WP_097319096.1">
    <property type="nucleotide sequence ID" value="NZ_OBDY01000002.1"/>
</dbReference>
<dbReference type="Proteomes" id="UP000219612">
    <property type="component" value="Unassembled WGS sequence"/>
</dbReference>
<gene>
    <name evidence="1" type="ORF">SAMN05421748_102355</name>
</gene>